<proteinExistence type="predicted"/>
<name>A0A0B6YH91_9EUPU</name>
<protein>
    <submittedName>
        <fullName evidence="1">Uncharacterized protein</fullName>
    </submittedName>
</protein>
<sequence length="70" mass="7801">SLKMKRRKLKITQIFLNLSTQDISLGYSYPSTTVKASIGETENENIGITDNNQESGAQVIEQEYYGVKGT</sequence>
<reference evidence="1" key="1">
    <citation type="submission" date="2014-12" db="EMBL/GenBank/DDBJ databases">
        <title>Insight into the proteome of Arion vulgaris.</title>
        <authorList>
            <person name="Aradska J."/>
            <person name="Bulat T."/>
            <person name="Smidak R."/>
            <person name="Sarate P."/>
            <person name="Gangsoo J."/>
            <person name="Sialana F."/>
            <person name="Bilban M."/>
            <person name="Lubec G."/>
        </authorList>
    </citation>
    <scope>NUCLEOTIDE SEQUENCE</scope>
    <source>
        <tissue evidence="1">Skin</tissue>
    </source>
</reference>
<accession>A0A0B6YH91</accession>
<dbReference type="AlphaFoldDB" id="A0A0B6YH91"/>
<dbReference type="EMBL" id="HACG01008649">
    <property type="protein sequence ID" value="CEK55514.1"/>
    <property type="molecule type" value="Transcribed_RNA"/>
</dbReference>
<gene>
    <name evidence="1" type="primary">ORF25398</name>
</gene>
<feature type="non-terminal residue" evidence="1">
    <location>
        <position position="70"/>
    </location>
</feature>
<organism evidence="1">
    <name type="scientific">Arion vulgaris</name>
    <dbReference type="NCBI Taxonomy" id="1028688"/>
    <lineage>
        <taxon>Eukaryota</taxon>
        <taxon>Metazoa</taxon>
        <taxon>Spiralia</taxon>
        <taxon>Lophotrochozoa</taxon>
        <taxon>Mollusca</taxon>
        <taxon>Gastropoda</taxon>
        <taxon>Heterobranchia</taxon>
        <taxon>Euthyneura</taxon>
        <taxon>Panpulmonata</taxon>
        <taxon>Eupulmonata</taxon>
        <taxon>Stylommatophora</taxon>
        <taxon>Helicina</taxon>
        <taxon>Arionoidea</taxon>
        <taxon>Arionidae</taxon>
        <taxon>Arion</taxon>
    </lineage>
</organism>
<feature type="non-terminal residue" evidence="1">
    <location>
        <position position="1"/>
    </location>
</feature>
<evidence type="ECO:0000313" key="1">
    <source>
        <dbReference type="EMBL" id="CEK55514.1"/>
    </source>
</evidence>